<protein>
    <submittedName>
        <fullName evidence="1">Uncharacterized protein</fullName>
    </submittedName>
</protein>
<evidence type="ECO:0000313" key="1">
    <source>
        <dbReference type="EMBL" id="QHU14031.1"/>
    </source>
</evidence>
<name>A0A6C0KA49_9ZZZZ</name>
<accession>A0A6C0KA49</accession>
<reference evidence="1" key="1">
    <citation type="journal article" date="2020" name="Nature">
        <title>Giant virus diversity and host interactions through global metagenomics.</title>
        <authorList>
            <person name="Schulz F."/>
            <person name="Roux S."/>
            <person name="Paez-Espino D."/>
            <person name="Jungbluth S."/>
            <person name="Walsh D.A."/>
            <person name="Denef V.J."/>
            <person name="McMahon K.D."/>
            <person name="Konstantinidis K.T."/>
            <person name="Eloe-Fadrosh E.A."/>
            <person name="Kyrpides N.C."/>
            <person name="Woyke T."/>
        </authorList>
    </citation>
    <scope>NUCLEOTIDE SEQUENCE</scope>
    <source>
        <strain evidence="1">GVMAG-S-1101182-85</strain>
    </source>
</reference>
<proteinExistence type="predicted"/>
<dbReference type="AlphaFoldDB" id="A0A6C0KA49"/>
<dbReference type="EMBL" id="MN740829">
    <property type="protein sequence ID" value="QHU14031.1"/>
    <property type="molecule type" value="Genomic_DNA"/>
</dbReference>
<organism evidence="1">
    <name type="scientific">viral metagenome</name>
    <dbReference type="NCBI Taxonomy" id="1070528"/>
    <lineage>
        <taxon>unclassified sequences</taxon>
        <taxon>metagenomes</taxon>
        <taxon>organismal metagenomes</taxon>
    </lineage>
</organism>
<sequence length="135" mass="14792">MGLEQSTLKASTVRPLVRPDSLTPLPSFALDSAKFVDGSVGFLVTRVDLAKNVTTQPIGLKLCLRPNETTLLFVGTDDTLLTFFVDLTTKKVFCKVESHSLSSPLLRPCVTTYERLEEVQIDVLQTLYQTGSGLS</sequence>